<dbReference type="Proteomes" id="UP000621455">
    <property type="component" value="Unassembled WGS sequence"/>
</dbReference>
<comment type="caution">
    <text evidence="4">The sequence shown here is derived from an EMBL/GenBank/DDBJ whole genome shotgun (WGS) entry which is preliminary data.</text>
</comment>
<dbReference type="CDD" id="cd00077">
    <property type="entry name" value="HDc"/>
    <property type="match status" value="1"/>
</dbReference>
<dbReference type="InterPro" id="IPR052020">
    <property type="entry name" value="Cyclic_di-GMP/3'3'-cGAMP_PDE"/>
</dbReference>
<dbReference type="InterPro" id="IPR021800">
    <property type="entry name" value="DUF3369"/>
</dbReference>
<feature type="domain" description="Response regulatory" evidence="2">
    <location>
        <begin position="15"/>
        <end position="139"/>
    </location>
</feature>
<dbReference type="PANTHER" id="PTHR45228:SF9">
    <property type="entry name" value="3'3'-CGAMP-SPECIFIC PHOSPHODIESTERASE 2"/>
    <property type="match status" value="1"/>
</dbReference>
<dbReference type="SMART" id="SM00448">
    <property type="entry name" value="REC"/>
    <property type="match status" value="1"/>
</dbReference>
<dbReference type="EMBL" id="WHJG01000023">
    <property type="protein sequence ID" value="NHZ81640.1"/>
    <property type="molecule type" value="Genomic_DNA"/>
</dbReference>
<dbReference type="InterPro" id="IPR001789">
    <property type="entry name" value="Sig_transdc_resp-reg_receiver"/>
</dbReference>
<evidence type="ECO:0000259" key="3">
    <source>
        <dbReference type="PROSITE" id="PS51832"/>
    </source>
</evidence>
<evidence type="ECO:0000259" key="2">
    <source>
        <dbReference type="PROSITE" id="PS50110"/>
    </source>
</evidence>
<evidence type="ECO:0000313" key="4">
    <source>
        <dbReference type="EMBL" id="NHZ81640.1"/>
    </source>
</evidence>
<dbReference type="InterPro" id="IPR003607">
    <property type="entry name" value="HD/PDEase_dom"/>
</dbReference>
<dbReference type="SUPFAM" id="SSF52172">
    <property type="entry name" value="CheY-like"/>
    <property type="match status" value="1"/>
</dbReference>
<dbReference type="Gene3D" id="1.10.3210.10">
    <property type="entry name" value="Hypothetical protein af1432"/>
    <property type="match status" value="1"/>
</dbReference>
<dbReference type="RefSeq" id="WP_167088958.1">
    <property type="nucleotide sequence ID" value="NZ_WHJG01000023.1"/>
</dbReference>
<dbReference type="InterPro" id="IPR037522">
    <property type="entry name" value="HD_GYP_dom"/>
</dbReference>
<sequence length="501" mass="55781">MSFLSSATPKLAPWKVLLVDDEPDIHDITKLTLSRFRLDGRALTFLHAYTGAEAKQVLARESDIALVFLDVVMEHDDSGLEVARWMREDLGNQFTRIVLRTGQPGQAPEERVIVNYDINDYKEKTELDRTKLFTTTFAALRAYRDIMKVEEARLVQANYREGLERVIAASSHIFQQRNLKDFASGLLQQVVALLRLEKSMLLRLSGASVITGESEYEILAQIGDIGETMLGPELMAQLDDAHSNRISRLHGDTYVGYFPNNSGKASLLVLKGVEEIADIDAQLLEVFCSGVAIAFDNILLTQEITDTQAELIMRLGDVVESRSNEAGNHVRRMSQVCHMLAQASGMPEDETAVLMHAAPMHDIGKIATPDAVLLKPGKLTPEEWEIMKQHPTVGLSILDGSSRPILKAAAVIAHQHHEKFDGSGYPQGLMGPDIHIYARIVAVADVFDALSHKRCYKEAWPLEEVVAHLREISGQHLDPVFVELLIANIDAAVDINRRWPD</sequence>
<dbReference type="PANTHER" id="PTHR45228">
    <property type="entry name" value="CYCLIC DI-GMP PHOSPHODIESTERASE TM_0186-RELATED"/>
    <property type="match status" value="1"/>
</dbReference>
<evidence type="ECO:0000313" key="5">
    <source>
        <dbReference type="Proteomes" id="UP000621455"/>
    </source>
</evidence>
<dbReference type="Pfam" id="PF13487">
    <property type="entry name" value="HD_5"/>
    <property type="match status" value="1"/>
</dbReference>
<dbReference type="InterPro" id="IPR011006">
    <property type="entry name" value="CheY-like_superfamily"/>
</dbReference>
<organism evidence="4 5">
    <name type="scientific">Massilia frigida</name>
    <dbReference type="NCBI Taxonomy" id="2609281"/>
    <lineage>
        <taxon>Bacteria</taxon>
        <taxon>Pseudomonadati</taxon>
        <taxon>Pseudomonadota</taxon>
        <taxon>Betaproteobacteria</taxon>
        <taxon>Burkholderiales</taxon>
        <taxon>Oxalobacteraceae</taxon>
        <taxon>Telluria group</taxon>
        <taxon>Massilia</taxon>
    </lineage>
</organism>
<dbReference type="PROSITE" id="PS51832">
    <property type="entry name" value="HD_GYP"/>
    <property type="match status" value="1"/>
</dbReference>
<evidence type="ECO:0000256" key="1">
    <source>
        <dbReference type="PROSITE-ProRule" id="PRU00169"/>
    </source>
</evidence>
<proteinExistence type="predicted"/>
<dbReference type="CDD" id="cd00156">
    <property type="entry name" value="REC"/>
    <property type="match status" value="1"/>
</dbReference>
<name>A0ABX0NJG4_9BURK</name>
<accession>A0ABX0NJG4</accession>
<dbReference type="Gene3D" id="3.40.50.2300">
    <property type="match status" value="1"/>
</dbReference>
<keyword evidence="5" id="KW-1185">Reference proteome</keyword>
<dbReference type="Pfam" id="PF11849">
    <property type="entry name" value="DUF3369"/>
    <property type="match status" value="1"/>
</dbReference>
<feature type="modified residue" description="4-aspartylphosphate" evidence="1">
    <location>
        <position position="70"/>
    </location>
</feature>
<protein>
    <submittedName>
        <fullName evidence="4">DUF3369 domain-containing protein</fullName>
    </submittedName>
</protein>
<dbReference type="SMART" id="SM00471">
    <property type="entry name" value="HDc"/>
    <property type="match status" value="1"/>
</dbReference>
<gene>
    <name evidence="4" type="ORF">F2P44_20500</name>
</gene>
<keyword evidence="1" id="KW-0597">Phosphoprotein</keyword>
<dbReference type="PROSITE" id="PS50110">
    <property type="entry name" value="RESPONSE_REGULATORY"/>
    <property type="match status" value="1"/>
</dbReference>
<feature type="domain" description="HD-GYP" evidence="3">
    <location>
        <begin position="304"/>
        <end position="501"/>
    </location>
</feature>
<reference evidence="4 5" key="1">
    <citation type="submission" date="2019-10" db="EMBL/GenBank/DDBJ databases">
        <title>Taxonomy of Antarctic Massilia spp.: description of Massilia rubra sp. nov., Massilia aquatica sp. nov., Massilia mucilaginosa sp. nov., Massilia frigida sp. nov. isolated from streams, lakes and regoliths.</title>
        <authorList>
            <person name="Holochova P."/>
            <person name="Sedlacek I."/>
            <person name="Kralova S."/>
            <person name="Maslanova I."/>
            <person name="Busse H.-J."/>
            <person name="Stankova E."/>
            <person name="Vrbovska V."/>
            <person name="Kovarovic V."/>
            <person name="Bartak M."/>
            <person name="Svec P."/>
            <person name="Pantucek R."/>
        </authorList>
    </citation>
    <scope>NUCLEOTIDE SEQUENCE [LARGE SCALE GENOMIC DNA]</scope>
    <source>
        <strain evidence="4 5">CCM 8695</strain>
    </source>
</reference>
<dbReference type="SUPFAM" id="SSF109604">
    <property type="entry name" value="HD-domain/PDEase-like"/>
    <property type="match status" value="1"/>
</dbReference>